<dbReference type="KEGG" id="bpro:PMF13cell1_05034"/>
<dbReference type="RefSeq" id="WP_018598525.1">
    <property type="nucleotide sequence ID" value="NZ_AP031416.1"/>
</dbReference>
<protein>
    <submittedName>
        <fullName evidence="3">DUF3796 domain-containing protein</fullName>
    </submittedName>
</protein>
<accession>A0A4V0Z889</accession>
<organism evidence="2 4">
    <name type="scientific">Blautia producta</name>
    <dbReference type="NCBI Taxonomy" id="33035"/>
    <lineage>
        <taxon>Bacteria</taxon>
        <taxon>Bacillati</taxon>
        <taxon>Bacillota</taxon>
        <taxon>Clostridia</taxon>
        <taxon>Lachnospirales</taxon>
        <taxon>Lachnospiraceae</taxon>
        <taxon>Blautia</taxon>
    </lineage>
</organism>
<evidence type="ECO:0000313" key="2">
    <source>
        <dbReference type="EMBL" id="QBE99458.1"/>
    </source>
</evidence>
<dbReference type="GeneID" id="75055428"/>
<evidence type="ECO:0000313" key="5">
    <source>
        <dbReference type="Proteomes" id="UP000515789"/>
    </source>
</evidence>
<evidence type="ECO:0000313" key="3">
    <source>
        <dbReference type="EMBL" id="QMW77396.1"/>
    </source>
</evidence>
<feature type="transmembrane region" description="Helical" evidence="1">
    <location>
        <begin position="115"/>
        <end position="132"/>
    </location>
</feature>
<feature type="transmembrane region" description="Helical" evidence="1">
    <location>
        <begin position="182"/>
        <end position="205"/>
    </location>
</feature>
<reference evidence="2 4" key="1">
    <citation type="submission" date="2019-01" db="EMBL/GenBank/DDBJ databases">
        <title>PMF-metabolizing Aryl O-demethylase.</title>
        <authorList>
            <person name="Kim M."/>
        </authorList>
    </citation>
    <scope>NUCLEOTIDE SEQUENCE [LARGE SCALE GENOMIC DNA]</scope>
    <source>
        <strain evidence="2 4">PMF1</strain>
    </source>
</reference>
<dbReference type="EMBL" id="CP039126">
    <property type="protein sequence ID" value="QMW77396.1"/>
    <property type="molecule type" value="Genomic_DNA"/>
</dbReference>
<keyword evidence="1" id="KW-1133">Transmembrane helix</keyword>
<feature type="transmembrane region" description="Helical" evidence="1">
    <location>
        <begin position="91"/>
        <end position="109"/>
    </location>
</feature>
<keyword evidence="1" id="KW-0812">Transmembrane</keyword>
<dbReference type="Proteomes" id="UP000289794">
    <property type="component" value="Chromosome"/>
</dbReference>
<keyword evidence="1" id="KW-0472">Membrane</keyword>
<proteinExistence type="predicted"/>
<dbReference type="Proteomes" id="UP000515789">
    <property type="component" value="Chromosome"/>
</dbReference>
<feature type="transmembrane region" description="Helical" evidence="1">
    <location>
        <begin position="48"/>
        <end position="70"/>
    </location>
</feature>
<reference evidence="3 5" key="2">
    <citation type="submission" date="2019-04" db="EMBL/GenBank/DDBJ databases">
        <authorList>
            <person name="Schori C."/>
            <person name="Ahrens C."/>
        </authorList>
    </citation>
    <scope>NUCLEOTIDE SEQUENCE [LARGE SCALE GENOMIC DNA]</scope>
    <source>
        <strain evidence="3 5">DSM 2950</strain>
    </source>
</reference>
<sequence length="213" mass="23976">MKKNWKGILLIGVVLAEVLAVGFDMVFNEGRIVQPVDLDTYVFRGTDLPLIAATAALVCCVLFLMIRSLVINFRNGGTAEKGVTRKLSPKFGWLGFFGFFGFLGIPSYIIQGQVWPFFFFVFFGFFGFFYEAKMSCTLMDERFKEEQSRAQLVSYKTGFGLLWAVAWFVGLTGGRIGIDHVALIFSVASSLIIGLVFFLNSYLLYKYDTEEAE</sequence>
<dbReference type="EMBL" id="CP035945">
    <property type="protein sequence ID" value="QBE99458.1"/>
    <property type="molecule type" value="Genomic_DNA"/>
</dbReference>
<name>A0A4V0Z889_9FIRM</name>
<gene>
    <name evidence="3" type="ORF">E5259_07205</name>
    <name evidence="2" type="ORF">PMF13cell1_05034</name>
</gene>
<evidence type="ECO:0000256" key="1">
    <source>
        <dbReference type="SAM" id="Phobius"/>
    </source>
</evidence>
<evidence type="ECO:0000313" key="4">
    <source>
        <dbReference type="Proteomes" id="UP000289794"/>
    </source>
</evidence>
<feature type="transmembrane region" description="Helical" evidence="1">
    <location>
        <begin position="153"/>
        <end position="170"/>
    </location>
</feature>
<dbReference type="AlphaFoldDB" id="A0A4V0Z889"/>